<evidence type="ECO:0000313" key="2">
    <source>
        <dbReference type="EMBL" id="KKK85311.1"/>
    </source>
</evidence>
<dbReference type="AlphaFoldDB" id="A0A0F9BLM9"/>
<reference evidence="2" key="1">
    <citation type="journal article" date="2015" name="Nature">
        <title>Complex archaea that bridge the gap between prokaryotes and eukaryotes.</title>
        <authorList>
            <person name="Spang A."/>
            <person name="Saw J.H."/>
            <person name="Jorgensen S.L."/>
            <person name="Zaremba-Niedzwiedzka K."/>
            <person name="Martijn J."/>
            <person name="Lind A.E."/>
            <person name="van Eijk R."/>
            <person name="Schleper C."/>
            <person name="Guy L."/>
            <person name="Ettema T.J."/>
        </authorList>
    </citation>
    <scope>NUCLEOTIDE SEQUENCE</scope>
</reference>
<dbReference type="EMBL" id="LAZR01051368">
    <property type="protein sequence ID" value="KKK85311.1"/>
    <property type="molecule type" value="Genomic_DNA"/>
</dbReference>
<protein>
    <submittedName>
        <fullName evidence="2">Uncharacterized protein</fullName>
    </submittedName>
</protein>
<sequence length="51" mass="5807">FLLNVGNVSFGELLEVEENSYTKEEMLVVLSMVTVLLYMVRRVIIPGYKIG</sequence>
<organism evidence="2">
    <name type="scientific">marine sediment metagenome</name>
    <dbReference type="NCBI Taxonomy" id="412755"/>
    <lineage>
        <taxon>unclassified sequences</taxon>
        <taxon>metagenomes</taxon>
        <taxon>ecological metagenomes</taxon>
    </lineage>
</organism>
<accession>A0A0F9BLM9</accession>
<feature type="non-terminal residue" evidence="2">
    <location>
        <position position="1"/>
    </location>
</feature>
<feature type="transmembrane region" description="Helical" evidence="1">
    <location>
        <begin position="26"/>
        <end position="44"/>
    </location>
</feature>
<proteinExistence type="predicted"/>
<keyword evidence="1" id="KW-0472">Membrane</keyword>
<evidence type="ECO:0000256" key="1">
    <source>
        <dbReference type="SAM" id="Phobius"/>
    </source>
</evidence>
<gene>
    <name evidence="2" type="ORF">LCGC14_2774600</name>
</gene>
<name>A0A0F9BLM9_9ZZZZ</name>
<comment type="caution">
    <text evidence="2">The sequence shown here is derived from an EMBL/GenBank/DDBJ whole genome shotgun (WGS) entry which is preliminary data.</text>
</comment>
<keyword evidence="1" id="KW-0812">Transmembrane</keyword>
<keyword evidence="1" id="KW-1133">Transmembrane helix</keyword>